<dbReference type="CDD" id="cd14003">
    <property type="entry name" value="STKc_AMPK-like"/>
    <property type="match status" value="1"/>
</dbReference>
<feature type="compositionally biased region" description="Basic and acidic residues" evidence="4">
    <location>
        <begin position="598"/>
        <end position="622"/>
    </location>
</feature>
<evidence type="ECO:0000256" key="2">
    <source>
        <dbReference type="ARBA" id="ARBA00022840"/>
    </source>
</evidence>
<dbReference type="GO" id="GO:0035556">
    <property type="term" value="P:intracellular signal transduction"/>
    <property type="evidence" value="ECO:0007669"/>
    <property type="project" value="TreeGrafter"/>
</dbReference>
<feature type="compositionally biased region" description="Low complexity" evidence="4">
    <location>
        <begin position="1078"/>
        <end position="1100"/>
    </location>
</feature>
<feature type="compositionally biased region" description="Gly residues" evidence="4">
    <location>
        <begin position="443"/>
        <end position="453"/>
    </location>
</feature>
<dbReference type="GO" id="GO:0005524">
    <property type="term" value="F:ATP binding"/>
    <property type="evidence" value="ECO:0007669"/>
    <property type="project" value="UniProtKB-UniRule"/>
</dbReference>
<dbReference type="Proteomes" id="UP000053558">
    <property type="component" value="Unassembled WGS sequence"/>
</dbReference>
<gene>
    <name evidence="6" type="ORF">CONPUDRAFT_85353</name>
</gene>
<dbReference type="GO" id="GO:0004674">
    <property type="term" value="F:protein serine/threonine kinase activity"/>
    <property type="evidence" value="ECO:0007669"/>
    <property type="project" value="TreeGrafter"/>
</dbReference>
<organism evidence="6 7">
    <name type="scientific">Coniophora puteana (strain RWD-64-598)</name>
    <name type="common">Brown rot fungus</name>
    <dbReference type="NCBI Taxonomy" id="741705"/>
    <lineage>
        <taxon>Eukaryota</taxon>
        <taxon>Fungi</taxon>
        <taxon>Dikarya</taxon>
        <taxon>Basidiomycota</taxon>
        <taxon>Agaricomycotina</taxon>
        <taxon>Agaricomycetes</taxon>
        <taxon>Agaricomycetidae</taxon>
        <taxon>Boletales</taxon>
        <taxon>Coniophorineae</taxon>
        <taxon>Coniophoraceae</taxon>
        <taxon>Coniophora</taxon>
    </lineage>
</organism>
<feature type="compositionally biased region" description="Polar residues" evidence="4">
    <location>
        <begin position="951"/>
        <end position="971"/>
    </location>
</feature>
<dbReference type="RefSeq" id="XP_007774320.1">
    <property type="nucleotide sequence ID" value="XM_007776130.1"/>
</dbReference>
<evidence type="ECO:0000256" key="1">
    <source>
        <dbReference type="ARBA" id="ARBA00022741"/>
    </source>
</evidence>
<feature type="compositionally biased region" description="Polar residues" evidence="4">
    <location>
        <begin position="703"/>
        <end position="719"/>
    </location>
</feature>
<feature type="compositionally biased region" description="Basic and acidic residues" evidence="4">
    <location>
        <begin position="918"/>
        <end position="929"/>
    </location>
</feature>
<dbReference type="OrthoDB" id="504170at2759"/>
<evidence type="ECO:0000313" key="7">
    <source>
        <dbReference type="Proteomes" id="UP000053558"/>
    </source>
</evidence>
<accession>A0A5M3MA03</accession>
<feature type="compositionally biased region" description="Low complexity" evidence="4">
    <location>
        <begin position="363"/>
        <end position="375"/>
    </location>
</feature>
<feature type="compositionally biased region" description="Gly residues" evidence="4">
    <location>
        <begin position="1333"/>
        <end position="1350"/>
    </location>
</feature>
<feature type="compositionally biased region" description="Low complexity" evidence="4">
    <location>
        <begin position="983"/>
        <end position="998"/>
    </location>
</feature>
<keyword evidence="6" id="KW-0418">Kinase</keyword>
<keyword evidence="2 3" id="KW-0067">ATP-binding</keyword>
<dbReference type="SUPFAM" id="SSF56112">
    <property type="entry name" value="Protein kinase-like (PK-like)"/>
    <property type="match status" value="1"/>
</dbReference>
<dbReference type="EMBL" id="JH711588">
    <property type="protein sequence ID" value="EIW75620.1"/>
    <property type="molecule type" value="Genomic_DNA"/>
</dbReference>
<feature type="binding site" evidence="3">
    <location>
        <position position="70"/>
    </location>
    <ligand>
        <name>ATP</name>
        <dbReference type="ChEBI" id="CHEBI:30616"/>
    </ligand>
</feature>
<dbReference type="PROSITE" id="PS50011">
    <property type="entry name" value="PROTEIN_KINASE_DOM"/>
    <property type="match status" value="1"/>
</dbReference>
<feature type="region of interest" description="Disordered" evidence="4">
    <location>
        <begin position="288"/>
        <end position="491"/>
    </location>
</feature>
<keyword evidence="7" id="KW-1185">Reference proteome</keyword>
<dbReference type="Gene3D" id="1.10.510.10">
    <property type="entry name" value="Transferase(Phosphotransferase) domain 1"/>
    <property type="match status" value="1"/>
</dbReference>
<evidence type="ECO:0000313" key="6">
    <source>
        <dbReference type="EMBL" id="EIW75620.1"/>
    </source>
</evidence>
<feature type="compositionally biased region" description="Polar residues" evidence="4">
    <location>
        <begin position="1159"/>
        <end position="1172"/>
    </location>
</feature>
<dbReference type="PROSITE" id="PS00107">
    <property type="entry name" value="PROTEIN_KINASE_ATP"/>
    <property type="match status" value="1"/>
</dbReference>
<evidence type="ECO:0000256" key="4">
    <source>
        <dbReference type="SAM" id="MobiDB-lite"/>
    </source>
</evidence>
<comment type="caution">
    <text evidence="6">The sequence shown here is derived from an EMBL/GenBank/DDBJ whole genome shotgun (WGS) entry which is preliminary data.</text>
</comment>
<feature type="compositionally biased region" description="Basic residues" evidence="4">
    <location>
        <begin position="972"/>
        <end position="982"/>
    </location>
</feature>
<feature type="compositionally biased region" description="Polar residues" evidence="4">
    <location>
        <begin position="880"/>
        <end position="892"/>
    </location>
</feature>
<dbReference type="KEGG" id="cput:CONPUDRAFT_85353"/>
<reference evidence="7" key="1">
    <citation type="journal article" date="2012" name="Science">
        <title>The Paleozoic origin of enzymatic lignin decomposition reconstructed from 31 fungal genomes.</title>
        <authorList>
            <person name="Floudas D."/>
            <person name="Binder M."/>
            <person name="Riley R."/>
            <person name="Barry K."/>
            <person name="Blanchette R.A."/>
            <person name="Henrissat B."/>
            <person name="Martinez A.T."/>
            <person name="Otillar R."/>
            <person name="Spatafora J.W."/>
            <person name="Yadav J.S."/>
            <person name="Aerts A."/>
            <person name="Benoit I."/>
            <person name="Boyd A."/>
            <person name="Carlson A."/>
            <person name="Copeland A."/>
            <person name="Coutinho P.M."/>
            <person name="de Vries R.P."/>
            <person name="Ferreira P."/>
            <person name="Findley K."/>
            <person name="Foster B."/>
            <person name="Gaskell J."/>
            <person name="Glotzer D."/>
            <person name="Gorecki P."/>
            <person name="Heitman J."/>
            <person name="Hesse C."/>
            <person name="Hori C."/>
            <person name="Igarashi K."/>
            <person name="Jurgens J.A."/>
            <person name="Kallen N."/>
            <person name="Kersten P."/>
            <person name="Kohler A."/>
            <person name="Kuees U."/>
            <person name="Kumar T.K.A."/>
            <person name="Kuo A."/>
            <person name="LaButti K."/>
            <person name="Larrondo L.F."/>
            <person name="Lindquist E."/>
            <person name="Ling A."/>
            <person name="Lombard V."/>
            <person name="Lucas S."/>
            <person name="Lundell T."/>
            <person name="Martin R."/>
            <person name="McLaughlin D.J."/>
            <person name="Morgenstern I."/>
            <person name="Morin E."/>
            <person name="Murat C."/>
            <person name="Nagy L.G."/>
            <person name="Nolan M."/>
            <person name="Ohm R.A."/>
            <person name="Patyshakuliyeva A."/>
            <person name="Rokas A."/>
            <person name="Ruiz-Duenas F.J."/>
            <person name="Sabat G."/>
            <person name="Salamov A."/>
            <person name="Samejima M."/>
            <person name="Schmutz J."/>
            <person name="Slot J.C."/>
            <person name="St John F."/>
            <person name="Stenlid J."/>
            <person name="Sun H."/>
            <person name="Sun S."/>
            <person name="Syed K."/>
            <person name="Tsang A."/>
            <person name="Wiebenga A."/>
            <person name="Young D."/>
            <person name="Pisabarro A."/>
            <person name="Eastwood D.C."/>
            <person name="Martin F."/>
            <person name="Cullen D."/>
            <person name="Grigoriev I.V."/>
            <person name="Hibbett D.S."/>
        </authorList>
    </citation>
    <scope>NUCLEOTIDE SEQUENCE [LARGE SCALE GENOMIC DNA]</scope>
    <source>
        <strain evidence="7">RWD-64-598 SS2</strain>
    </source>
</reference>
<dbReference type="InterPro" id="IPR011009">
    <property type="entry name" value="Kinase-like_dom_sf"/>
</dbReference>
<dbReference type="GeneID" id="19210933"/>
<feature type="region of interest" description="Disordered" evidence="4">
    <location>
        <begin position="580"/>
        <end position="1172"/>
    </location>
</feature>
<feature type="compositionally biased region" description="Polar residues" evidence="4">
    <location>
        <begin position="863"/>
        <end position="872"/>
    </location>
</feature>
<feature type="compositionally biased region" description="Basic and acidic residues" evidence="4">
    <location>
        <begin position="641"/>
        <end position="650"/>
    </location>
</feature>
<dbReference type="InterPro" id="IPR000719">
    <property type="entry name" value="Prot_kinase_dom"/>
</dbReference>
<feature type="compositionally biased region" description="Low complexity" evidence="4">
    <location>
        <begin position="288"/>
        <end position="304"/>
    </location>
</feature>
<feature type="compositionally biased region" description="Low complexity" evidence="4">
    <location>
        <begin position="675"/>
        <end position="702"/>
    </location>
</feature>
<feature type="domain" description="Protein kinase" evidence="5">
    <location>
        <begin position="41"/>
        <end position="287"/>
    </location>
</feature>
<keyword evidence="6" id="KW-0808">Transferase</keyword>
<feature type="compositionally biased region" description="Basic and acidic residues" evidence="4">
    <location>
        <begin position="760"/>
        <end position="813"/>
    </location>
</feature>
<name>A0A5M3MA03_CONPW</name>
<dbReference type="GO" id="GO:0005737">
    <property type="term" value="C:cytoplasm"/>
    <property type="evidence" value="ECO:0007669"/>
    <property type="project" value="TreeGrafter"/>
</dbReference>
<dbReference type="PANTHER" id="PTHR24346:SF110">
    <property type="entry name" value="NON-SPECIFIC SERINE_THREONINE PROTEIN KINASE"/>
    <property type="match status" value="1"/>
</dbReference>
<keyword evidence="1 3" id="KW-0547">Nucleotide-binding</keyword>
<feature type="compositionally biased region" description="Polar residues" evidence="4">
    <location>
        <begin position="384"/>
        <end position="394"/>
    </location>
</feature>
<evidence type="ECO:0000259" key="5">
    <source>
        <dbReference type="PROSITE" id="PS50011"/>
    </source>
</evidence>
<feature type="compositionally biased region" description="Low complexity" evidence="4">
    <location>
        <begin position="333"/>
        <end position="355"/>
    </location>
</feature>
<dbReference type="PROSITE" id="PS00108">
    <property type="entry name" value="PROTEIN_KINASE_ST"/>
    <property type="match status" value="1"/>
</dbReference>
<dbReference type="SMART" id="SM00220">
    <property type="entry name" value="S_TKc"/>
    <property type="match status" value="1"/>
</dbReference>
<feature type="compositionally biased region" description="Basic and acidic residues" evidence="4">
    <location>
        <begin position="829"/>
        <end position="840"/>
    </location>
</feature>
<dbReference type="InterPro" id="IPR008271">
    <property type="entry name" value="Ser/Thr_kinase_AS"/>
</dbReference>
<feature type="compositionally biased region" description="Polar residues" evidence="4">
    <location>
        <begin position="814"/>
        <end position="823"/>
    </location>
</feature>
<feature type="compositionally biased region" description="Low complexity" evidence="4">
    <location>
        <begin position="582"/>
        <end position="596"/>
    </location>
</feature>
<feature type="compositionally biased region" description="Low complexity" evidence="4">
    <location>
        <begin position="1117"/>
        <end position="1129"/>
    </location>
</feature>
<dbReference type="Pfam" id="PF00069">
    <property type="entry name" value="Pkinase"/>
    <property type="match status" value="1"/>
</dbReference>
<dbReference type="PANTHER" id="PTHR24346">
    <property type="entry name" value="MAP/MICROTUBULE AFFINITY-REGULATING KINASE"/>
    <property type="match status" value="1"/>
</dbReference>
<feature type="compositionally biased region" description="Polar residues" evidence="4">
    <location>
        <begin position="1054"/>
        <end position="1072"/>
    </location>
</feature>
<protein>
    <submittedName>
        <fullName evidence="6">Pkinase-domain-containing protein</fullName>
    </submittedName>
</protein>
<dbReference type="OMA" id="ATESNIW"/>
<evidence type="ECO:0000256" key="3">
    <source>
        <dbReference type="PROSITE-ProRule" id="PRU10141"/>
    </source>
</evidence>
<proteinExistence type="predicted"/>
<sequence>MSTHHKHSGSISQNAKAQLANAYNELGKELSSNKIRVVGNYTLGKVIGEGAYGKVRMGTHRLTSTRVAIKQIPKAMSASLTREIHHHRTLHHPHITQMFEVIATEHAIWIVTELCLGGELFDYLAEKGRLAEDESKILFGQLCLAVAYLHDKGIVHRDLKLENVLLDERCRVKLGDFGFTREYERGAFMETFCGTTGYAAPEMLQGKKYLGPEVDIWSMGVILYTLLTGTLPFDDDDEAIMRDKVIEGKFEDPEWLSDDARELIRNVLEKDPSKRLTIPQILASPWFTSRSSTSDATPASPTLSHTVPEPPSPSPVRVTSPISSPITLPPPDAAEVSASSATSSGSATTFLSATSNLSPSAPTTPDDTPNNPFETPNKDKAIHTHQNGSQSTITKKAAKRQSKDSALWHQHETVVEEEVGADGTASRTAAGMEFTTSNSSSTPGGGGGGGGGSKAPPHPTRTPARTKRRSVSSMLSDADPASPNQEQTFAAGASAAAAAGVTPGEGAGAAPQDFAGLLSTPAPIIFTTPFERELLNSMSVLGLDTAQIVHSVLTDACDCAGALWWMLKRKAEKRALDGGSAGAAAKEGVAEVGNAGRKNKDKDKEKVKDKEKEKEKDGEASSERPTSSRRRMKRGVGVQTDNDKDKDNREGVSSPPPLTLSKSAPDFTVVPPTPTISASASANPTSSGANASGSSANASGSSRALTPNQSSTPSGSIISTKEKEKENQGSRGKRAGRSGSVSIMQRATTALEAAGLVRKKSNEGVREEREREREREKEREKERKEKEKEKEKVDKEAGPGIPEKKASGDDARTSHGSQSSKLTKSPPLRAKDAAGAERRPVTPTHLELQHPRPLAGSPWVVTGRTSPHSNAPSPGGSPGDTLTSLPNFSEESTMGKASGNGGPPRNRQSILSAFRFWFNEDRKGKRKEQALSPQGGRHGGLTYSRSLGAPSASNTVTPNKGSVNRRPSGTTRGRRVKRHSTSSRRSSSVNSRRSSGTSAQVLVLEHPPSSSSKAYGAQTPVSERGDYPSRPSSVHSIPVGLHHKSLSGGSSGSNQLQRASSPNSATQNNAYNNHRRGGSSSSTRVVRQYQTSNSTSSASAAGGGPSSNQRPIHHRSNSATSSVHSLASSRPTSFYEPSDTERTGSPFRSASHSRRSLDDSGSINTPGRRGTTTTFVAQKRLTPFMSPLASGHGSLGRTSWKKSWGHEPPGWKSRSTHLPIEVLAISPLPEVQGPASIRDVFTGPGRQRSLSVGAMGDESDWVDEDDDVPEFAGGLGQMPISSASGGAGAGMGLVGLGGGSVPTVMESTPLVSPPPRTYSKRNASEGKQRNSSGGFGSSGGRAGGHGGRQKGGPAAIGRSSPVAPETTFESIDTRGARRQLPGARSGPAAIQEEDEGEEE</sequence>
<feature type="compositionally biased region" description="Low complexity" evidence="4">
    <location>
        <begin position="315"/>
        <end position="326"/>
    </location>
</feature>
<dbReference type="InterPro" id="IPR017441">
    <property type="entry name" value="Protein_kinase_ATP_BS"/>
</dbReference>
<feature type="region of interest" description="Disordered" evidence="4">
    <location>
        <begin position="1304"/>
        <end position="1399"/>
    </location>
</feature>
<dbReference type="FunFam" id="1.10.510.10:FF:000571">
    <property type="entry name" value="Maternal embryonic leucine zipper kinase"/>
    <property type="match status" value="1"/>
</dbReference>